<name>A0A5R9IJW8_9GAMM</name>
<evidence type="ECO:0000256" key="9">
    <source>
        <dbReference type="ARBA" id="ARBA00023136"/>
    </source>
</evidence>
<evidence type="ECO:0000256" key="8">
    <source>
        <dbReference type="ARBA" id="ARBA00022989"/>
    </source>
</evidence>
<proteinExistence type="inferred from homology"/>
<dbReference type="RefSeq" id="WP_138319485.1">
    <property type="nucleotide sequence ID" value="NZ_VCBC01000006.1"/>
</dbReference>
<keyword evidence="7 10" id="KW-0653">Protein transport</keyword>
<evidence type="ECO:0000256" key="11">
    <source>
        <dbReference type="SAM" id="MobiDB-lite"/>
    </source>
</evidence>
<dbReference type="GO" id="GO:0005886">
    <property type="term" value="C:plasma membrane"/>
    <property type="evidence" value="ECO:0007669"/>
    <property type="project" value="UniProtKB-SubCell"/>
</dbReference>
<dbReference type="CDD" id="cd24017">
    <property type="entry name" value="ASKHA_T2SSL_N"/>
    <property type="match status" value="1"/>
</dbReference>
<keyword evidence="3 10" id="KW-0813">Transport</keyword>
<evidence type="ECO:0000256" key="4">
    <source>
        <dbReference type="ARBA" id="ARBA00022475"/>
    </source>
</evidence>
<evidence type="ECO:0000256" key="6">
    <source>
        <dbReference type="ARBA" id="ARBA00022692"/>
    </source>
</evidence>
<dbReference type="InterPro" id="IPR024230">
    <property type="entry name" value="GspL_cyto_dom"/>
</dbReference>
<evidence type="ECO:0000256" key="2">
    <source>
        <dbReference type="ARBA" id="ARBA00005318"/>
    </source>
</evidence>
<dbReference type="Gene3D" id="3.30.1360.100">
    <property type="entry name" value="General secretion pathway protein M, EpsM"/>
    <property type="match status" value="1"/>
</dbReference>
<comment type="function">
    <text evidence="10">Inner membrane component of the type II secretion system required for the energy-dependent secretion of extracellular factors such as proteases and toxins from the periplasm.</text>
</comment>
<keyword evidence="9" id="KW-0472">Membrane</keyword>
<reference evidence="14 15" key="1">
    <citation type="submission" date="2019-05" db="EMBL/GenBank/DDBJ databases">
        <title>Genome sequences of Thalassotalea litorea 1K03283.</title>
        <authorList>
            <person name="Zhang D."/>
        </authorList>
    </citation>
    <scope>NUCLEOTIDE SEQUENCE [LARGE SCALE GENOMIC DNA]</scope>
    <source>
        <strain evidence="14 15">MCCC 1K03283</strain>
    </source>
</reference>
<dbReference type="PIRSF" id="PIRSF015761">
    <property type="entry name" value="Protein_L"/>
    <property type="match status" value="1"/>
</dbReference>
<dbReference type="GO" id="GO:0015627">
    <property type="term" value="C:type II protein secretion system complex"/>
    <property type="evidence" value="ECO:0007669"/>
    <property type="project" value="InterPro"/>
</dbReference>
<dbReference type="NCBIfam" id="TIGR01709">
    <property type="entry name" value="typeII_sec_gspL"/>
    <property type="match status" value="1"/>
</dbReference>
<feature type="domain" description="GspL periplasmic" evidence="13">
    <location>
        <begin position="260"/>
        <end position="414"/>
    </location>
</feature>
<evidence type="ECO:0000256" key="5">
    <source>
        <dbReference type="ARBA" id="ARBA00022519"/>
    </source>
</evidence>
<dbReference type="InterPro" id="IPR043129">
    <property type="entry name" value="ATPase_NBD"/>
</dbReference>
<dbReference type="SUPFAM" id="SSF53067">
    <property type="entry name" value="Actin-like ATPase domain"/>
    <property type="match status" value="2"/>
</dbReference>
<evidence type="ECO:0000313" key="14">
    <source>
        <dbReference type="EMBL" id="TLU65825.1"/>
    </source>
</evidence>
<keyword evidence="4" id="KW-1003">Cell membrane</keyword>
<keyword evidence="8" id="KW-1133">Transmembrane helix</keyword>
<protein>
    <recommendedName>
        <fullName evidence="10">Type II secretion system protein L</fullName>
        <shortName evidence="10">T2SS protein L</shortName>
    </recommendedName>
</protein>
<dbReference type="Pfam" id="PF12693">
    <property type="entry name" value="GspL_C"/>
    <property type="match status" value="1"/>
</dbReference>
<gene>
    <name evidence="14" type="primary">gspL</name>
    <name evidence="14" type="ORF">FE810_07890</name>
</gene>
<feature type="region of interest" description="Disordered" evidence="11">
    <location>
        <begin position="395"/>
        <end position="416"/>
    </location>
</feature>
<evidence type="ECO:0000256" key="3">
    <source>
        <dbReference type="ARBA" id="ARBA00022448"/>
    </source>
</evidence>
<evidence type="ECO:0000256" key="10">
    <source>
        <dbReference type="PIRNR" id="PIRNR015761"/>
    </source>
</evidence>
<dbReference type="Pfam" id="PF05134">
    <property type="entry name" value="T2SSL"/>
    <property type="match status" value="1"/>
</dbReference>
<keyword evidence="5" id="KW-0997">Cell inner membrane</keyword>
<accession>A0A5R9IJW8</accession>
<dbReference type="Gene3D" id="3.30.420.380">
    <property type="match status" value="1"/>
</dbReference>
<dbReference type="AlphaFoldDB" id="A0A5R9IJW8"/>
<evidence type="ECO:0000256" key="1">
    <source>
        <dbReference type="ARBA" id="ARBA00004377"/>
    </source>
</evidence>
<comment type="subcellular location">
    <subcellularLocation>
        <location evidence="1">Cell inner membrane</location>
        <topology evidence="1">Single-pass membrane protein</topology>
    </subcellularLocation>
</comment>
<evidence type="ECO:0000313" key="15">
    <source>
        <dbReference type="Proteomes" id="UP000307790"/>
    </source>
</evidence>
<dbReference type="GO" id="GO:0009276">
    <property type="term" value="C:Gram-negative-bacterium-type cell wall"/>
    <property type="evidence" value="ECO:0007669"/>
    <property type="project" value="InterPro"/>
</dbReference>
<evidence type="ECO:0000259" key="12">
    <source>
        <dbReference type="Pfam" id="PF05134"/>
    </source>
</evidence>
<dbReference type="InterPro" id="IPR025691">
    <property type="entry name" value="GspL_pp_dom"/>
</dbReference>
<dbReference type="Gene3D" id="3.30.420.370">
    <property type="match status" value="1"/>
</dbReference>
<comment type="caution">
    <text evidence="14">The sequence shown here is derived from an EMBL/GenBank/DDBJ whole genome shotgun (WGS) entry which is preliminary data.</text>
</comment>
<evidence type="ECO:0000256" key="7">
    <source>
        <dbReference type="ARBA" id="ARBA00022927"/>
    </source>
</evidence>
<dbReference type="Proteomes" id="UP000307790">
    <property type="component" value="Unassembled WGS sequence"/>
</dbReference>
<dbReference type="EMBL" id="VCBC01000006">
    <property type="protein sequence ID" value="TLU65825.1"/>
    <property type="molecule type" value="Genomic_DNA"/>
</dbReference>
<dbReference type="InterPro" id="IPR007812">
    <property type="entry name" value="T2SS_protein-GspL"/>
</dbReference>
<sequence length="416" mass="47255">MRETLFIRLGSQESDPVHWLITAPGQEDEIASGQLDNAAQLIELTDKAYTRDVKILVNSADVRLQALKVPGKNERAIRQATPYMLEEDLAEDVEALFFAFANAPQDFQGEANTFVAIVAHQKMQKWLSWLEHADIKAKSMLPDVLALPYHQERWLCINLNNQWLVRPDAWQGFVVDQDNVDLFLQQHLHGRDEASEDIHIQSFSHIEDLNQSAALPQGLNLEQMPEELPMKLLADYAEQSRFNLLQGPYQFKEERSPMVRVYLKVATVAVIALLLNMLVKGIEIYQNNGKYALYSQQIEQEYQKAFGKNQKVRIATVKQQISSRLADLGGAGGDDNLLTMLEKLRPAFVKVPTMKPESMKYDSKRQELRISVVASNYQAFEQFKSELEKADMDVTSGAQNNQGDQVVGSFNIRSRS</sequence>
<feature type="domain" description="GspL cytoplasmic actin-ATPase-like" evidence="12">
    <location>
        <begin position="5"/>
        <end position="251"/>
    </location>
</feature>
<evidence type="ECO:0000259" key="13">
    <source>
        <dbReference type="Pfam" id="PF12693"/>
    </source>
</evidence>
<dbReference type="OrthoDB" id="7011844at2"/>
<dbReference type="GO" id="GO:0015628">
    <property type="term" value="P:protein secretion by the type II secretion system"/>
    <property type="evidence" value="ECO:0007669"/>
    <property type="project" value="InterPro"/>
</dbReference>
<keyword evidence="6" id="KW-0812">Transmembrane</keyword>
<comment type="similarity">
    <text evidence="2 10">Belongs to the GSP L family.</text>
</comment>
<organism evidence="14 15">
    <name type="scientific">Thalassotalea litorea</name>
    <dbReference type="NCBI Taxonomy" id="2020715"/>
    <lineage>
        <taxon>Bacteria</taxon>
        <taxon>Pseudomonadati</taxon>
        <taxon>Pseudomonadota</taxon>
        <taxon>Gammaproteobacteria</taxon>
        <taxon>Alteromonadales</taxon>
        <taxon>Colwelliaceae</taxon>
        <taxon>Thalassotalea</taxon>
    </lineage>
</organism>
<keyword evidence="15" id="KW-1185">Reference proteome</keyword>